<organism evidence="2 3">
    <name type="scientific">Kitasatospora putterlickiae</name>
    <dbReference type="NCBI Taxonomy" id="221725"/>
    <lineage>
        <taxon>Bacteria</taxon>
        <taxon>Bacillati</taxon>
        <taxon>Actinomycetota</taxon>
        <taxon>Actinomycetes</taxon>
        <taxon>Kitasatosporales</taxon>
        <taxon>Streptomycetaceae</taxon>
        <taxon>Kitasatospora</taxon>
    </lineage>
</organism>
<dbReference type="EMBL" id="BAAAKJ010000333">
    <property type="protein sequence ID" value="GAA1408148.1"/>
    <property type="molecule type" value="Genomic_DNA"/>
</dbReference>
<proteinExistence type="predicted"/>
<accession>A0ABN1YEQ1</accession>
<feature type="region of interest" description="Disordered" evidence="1">
    <location>
        <begin position="53"/>
        <end position="80"/>
    </location>
</feature>
<keyword evidence="3" id="KW-1185">Reference proteome</keyword>
<reference evidence="2 3" key="1">
    <citation type="journal article" date="2019" name="Int. J. Syst. Evol. Microbiol.">
        <title>The Global Catalogue of Microorganisms (GCM) 10K type strain sequencing project: providing services to taxonomists for standard genome sequencing and annotation.</title>
        <authorList>
            <consortium name="The Broad Institute Genomics Platform"/>
            <consortium name="The Broad Institute Genome Sequencing Center for Infectious Disease"/>
            <person name="Wu L."/>
            <person name="Ma J."/>
        </authorList>
    </citation>
    <scope>NUCLEOTIDE SEQUENCE [LARGE SCALE GENOMIC DNA]</scope>
    <source>
        <strain evidence="2 3">JCM 12393</strain>
    </source>
</reference>
<evidence type="ECO:0000313" key="2">
    <source>
        <dbReference type="EMBL" id="GAA1408148.1"/>
    </source>
</evidence>
<feature type="compositionally biased region" description="Low complexity" evidence="1">
    <location>
        <begin position="61"/>
        <end position="70"/>
    </location>
</feature>
<gene>
    <name evidence="2" type="ORF">GCM10009639_57730</name>
</gene>
<dbReference type="RefSeq" id="WP_344342609.1">
    <property type="nucleotide sequence ID" value="NZ_BAAAKJ010000333.1"/>
</dbReference>
<dbReference type="Proteomes" id="UP001499863">
    <property type="component" value="Unassembled WGS sequence"/>
</dbReference>
<comment type="caution">
    <text evidence="2">The sequence shown here is derived from an EMBL/GenBank/DDBJ whole genome shotgun (WGS) entry which is preliminary data.</text>
</comment>
<evidence type="ECO:0000313" key="3">
    <source>
        <dbReference type="Proteomes" id="UP001499863"/>
    </source>
</evidence>
<sequence length="80" mass="8058">MATRRPRRPRSPGWAWVAATISALAGLVASIGVSASKIITAIAELTRSRADLARARREGESGAPAAAPGAGPDPAPGEDA</sequence>
<protein>
    <submittedName>
        <fullName evidence="2">Uncharacterized protein</fullName>
    </submittedName>
</protein>
<evidence type="ECO:0000256" key="1">
    <source>
        <dbReference type="SAM" id="MobiDB-lite"/>
    </source>
</evidence>
<name>A0ABN1YEQ1_9ACTN</name>
<feature type="compositionally biased region" description="Pro residues" evidence="1">
    <location>
        <begin position="71"/>
        <end position="80"/>
    </location>
</feature>